<name>A0ABQ3EMW2_9HYPH</name>
<evidence type="ECO:0000313" key="3">
    <source>
        <dbReference type="Proteomes" id="UP000637980"/>
    </source>
</evidence>
<evidence type="ECO:0000313" key="2">
    <source>
        <dbReference type="EMBL" id="GHB47426.1"/>
    </source>
</evidence>
<dbReference type="Proteomes" id="UP000637980">
    <property type="component" value="Unassembled WGS sequence"/>
</dbReference>
<protein>
    <submittedName>
        <fullName evidence="2">Uncharacterized protein</fullName>
    </submittedName>
</protein>
<keyword evidence="1" id="KW-1133">Transmembrane helix</keyword>
<comment type="caution">
    <text evidence="2">The sequence shown here is derived from an EMBL/GenBank/DDBJ whole genome shotgun (WGS) entry which is preliminary data.</text>
</comment>
<dbReference type="EMBL" id="BMXE01000010">
    <property type="protein sequence ID" value="GHB47426.1"/>
    <property type="molecule type" value="Genomic_DNA"/>
</dbReference>
<dbReference type="RefSeq" id="WP_189438666.1">
    <property type="nucleotide sequence ID" value="NZ_BMXE01000010.1"/>
</dbReference>
<reference evidence="3" key="1">
    <citation type="journal article" date="2019" name="Int. J. Syst. Evol. Microbiol.">
        <title>The Global Catalogue of Microorganisms (GCM) 10K type strain sequencing project: providing services to taxonomists for standard genome sequencing and annotation.</title>
        <authorList>
            <consortium name="The Broad Institute Genomics Platform"/>
            <consortium name="The Broad Institute Genome Sequencing Center for Infectious Disease"/>
            <person name="Wu L."/>
            <person name="Ma J."/>
        </authorList>
    </citation>
    <scope>NUCLEOTIDE SEQUENCE [LARGE SCALE GENOMIC DNA]</scope>
    <source>
        <strain evidence="3">KCTC 12861</strain>
    </source>
</reference>
<feature type="transmembrane region" description="Helical" evidence="1">
    <location>
        <begin position="6"/>
        <end position="28"/>
    </location>
</feature>
<keyword evidence="1" id="KW-0812">Transmembrane</keyword>
<keyword evidence="3" id="KW-1185">Reference proteome</keyword>
<keyword evidence="1" id="KW-0472">Membrane</keyword>
<accession>A0ABQ3EMW2</accession>
<proteinExistence type="predicted"/>
<evidence type="ECO:0000256" key="1">
    <source>
        <dbReference type="SAM" id="Phobius"/>
    </source>
</evidence>
<gene>
    <name evidence="2" type="ORF">GCM10007094_40870</name>
</gene>
<organism evidence="2 3">
    <name type="scientific">Pseudovibrio japonicus</name>
    <dbReference type="NCBI Taxonomy" id="366534"/>
    <lineage>
        <taxon>Bacteria</taxon>
        <taxon>Pseudomonadati</taxon>
        <taxon>Pseudomonadota</taxon>
        <taxon>Alphaproteobacteria</taxon>
        <taxon>Hyphomicrobiales</taxon>
        <taxon>Stappiaceae</taxon>
        <taxon>Pseudovibrio</taxon>
    </lineage>
</organism>
<sequence length="209" mass="23649">MIRRAVYIFLSVVLVVIAIMISGLLYIVEGVRQNAVMSAVGNFFPRIVSFAIQERSLGYIGVPKEFRNRHSTPPPKQLLETALVLRSMYGDDEEFDCHINIAMEPVDLYEHWPADGSMLSLNPLRYLVVFDGPPPDISDFLDLGKASGRLKEILPLENPSPVFNQHGDLVNGIDLLFAIRTISRAYPNGISWTAKECTRFTYIMFEENR</sequence>